<accession>H3CCD9</accession>
<dbReference type="STRING" id="99883.ENSTNIP00000005911"/>
<comment type="function">
    <text evidence="7">Involved in sperm flagellum assembly.</text>
</comment>
<evidence type="ECO:0000256" key="3">
    <source>
        <dbReference type="ARBA" id="ARBA00023175"/>
    </source>
</evidence>
<dbReference type="GO" id="GO:0045504">
    <property type="term" value="F:dynein heavy chain binding"/>
    <property type="evidence" value="ECO:0007669"/>
    <property type="project" value="TreeGrafter"/>
</dbReference>
<evidence type="ECO:0000256" key="2">
    <source>
        <dbReference type="ARBA" id="ARBA00023054"/>
    </source>
</evidence>
<dbReference type="HOGENOM" id="CLU_072652_0_0_1"/>
<evidence type="ECO:0000256" key="5">
    <source>
        <dbReference type="ARBA" id="ARBA00039799"/>
    </source>
</evidence>
<dbReference type="GeneTree" id="ENSGT00390000003012"/>
<organism evidence="9 10">
    <name type="scientific">Tetraodon nigroviridis</name>
    <name type="common">Spotted green pufferfish</name>
    <name type="synonym">Chelonodon nigroviridis</name>
    <dbReference type="NCBI Taxonomy" id="99883"/>
    <lineage>
        <taxon>Eukaryota</taxon>
        <taxon>Metazoa</taxon>
        <taxon>Chordata</taxon>
        <taxon>Craniata</taxon>
        <taxon>Vertebrata</taxon>
        <taxon>Euteleostomi</taxon>
        <taxon>Actinopterygii</taxon>
        <taxon>Neopterygii</taxon>
        <taxon>Teleostei</taxon>
        <taxon>Neoteleostei</taxon>
        <taxon>Acanthomorphata</taxon>
        <taxon>Eupercaria</taxon>
        <taxon>Tetraodontiformes</taxon>
        <taxon>Tetradontoidea</taxon>
        <taxon>Tetraodontidae</taxon>
        <taxon>Tetraodon</taxon>
    </lineage>
</organism>
<sequence>FMAASESLLKQDHPVVVNKNTTKNSTKVSTIYNLIHGKSKINVSFPPSLPPLREKSAHKKDSEQHILNTIFRPRCLGWKGMEIWMQQVSSAPSTEADVLQLKESLDAKLQQRGARRMGICPIRSELYSQCFDELVRQMAVNCAERGLLLFRVGEEIKTTVSTYKTLYESSIPFGIRKTLLLEKGKADVEKRISELEEENEELRKQMTEERAKNDASEKRETERQQQEEQKYSDEIQALKRTKQQLRVPFSFMAAEPNM</sequence>
<keyword evidence="2" id="KW-0175">Coiled coil</keyword>
<dbReference type="GO" id="GO:0097546">
    <property type="term" value="C:ciliary base"/>
    <property type="evidence" value="ECO:0007669"/>
    <property type="project" value="TreeGrafter"/>
</dbReference>
<reference evidence="10" key="1">
    <citation type="journal article" date="2004" name="Nature">
        <title>Genome duplication in the teleost fish Tetraodon nigroviridis reveals the early vertebrate proto-karyotype.</title>
        <authorList>
            <person name="Jaillon O."/>
            <person name="Aury J.-M."/>
            <person name="Brunet F."/>
            <person name="Petit J.-L."/>
            <person name="Stange-Thomann N."/>
            <person name="Mauceli E."/>
            <person name="Bouneau L."/>
            <person name="Fischer C."/>
            <person name="Ozouf-Costaz C."/>
            <person name="Bernot A."/>
            <person name="Nicaud S."/>
            <person name="Jaffe D."/>
            <person name="Fisher S."/>
            <person name="Lutfalla G."/>
            <person name="Dossat C."/>
            <person name="Segurens B."/>
            <person name="Dasilva C."/>
            <person name="Salanoubat M."/>
            <person name="Levy M."/>
            <person name="Boudet N."/>
            <person name="Castellano S."/>
            <person name="Anthouard V."/>
            <person name="Jubin C."/>
            <person name="Castelli V."/>
            <person name="Katinka M."/>
            <person name="Vacherie B."/>
            <person name="Biemont C."/>
            <person name="Skalli Z."/>
            <person name="Cattolico L."/>
            <person name="Poulain J."/>
            <person name="De Berardinis V."/>
            <person name="Cruaud C."/>
            <person name="Duprat S."/>
            <person name="Brottier P."/>
            <person name="Coutanceau J.-P."/>
            <person name="Gouzy J."/>
            <person name="Parra G."/>
            <person name="Lardier G."/>
            <person name="Chapple C."/>
            <person name="McKernan K.J."/>
            <person name="McEwan P."/>
            <person name="Bosak S."/>
            <person name="Kellis M."/>
            <person name="Volff J.-N."/>
            <person name="Guigo R."/>
            <person name="Zody M.C."/>
            <person name="Mesirov J."/>
            <person name="Lindblad-Toh K."/>
            <person name="Birren B."/>
            <person name="Nusbaum C."/>
            <person name="Kahn D."/>
            <person name="Robinson-Rechavi M."/>
            <person name="Laudet V."/>
            <person name="Schachter V."/>
            <person name="Quetier F."/>
            <person name="Saurin W."/>
            <person name="Scarpelli C."/>
            <person name="Wincker P."/>
            <person name="Lander E.S."/>
            <person name="Weissenbach J."/>
            <person name="Roest Crollius H."/>
        </authorList>
    </citation>
    <scope>NUCLEOTIDE SEQUENCE [LARGE SCALE GENOMIC DNA]</scope>
</reference>
<dbReference type="InterPro" id="IPR019347">
    <property type="entry name" value="Axonemal_dynein_light_chain"/>
</dbReference>
<evidence type="ECO:0000256" key="1">
    <source>
        <dbReference type="ARBA" id="ARBA00023017"/>
    </source>
</evidence>
<dbReference type="Proteomes" id="UP000007303">
    <property type="component" value="Unassembled WGS sequence"/>
</dbReference>
<evidence type="ECO:0000256" key="8">
    <source>
        <dbReference type="SAM" id="MobiDB-lite"/>
    </source>
</evidence>
<reference evidence="9" key="3">
    <citation type="submission" date="2025-09" db="UniProtKB">
        <authorList>
            <consortium name="Ensembl"/>
        </authorList>
    </citation>
    <scope>IDENTIFICATION</scope>
</reference>
<evidence type="ECO:0000313" key="10">
    <source>
        <dbReference type="Proteomes" id="UP000007303"/>
    </source>
</evidence>
<dbReference type="Ensembl" id="ENSTNIT00000006059.1">
    <property type="protein sequence ID" value="ENSTNIP00000005911.1"/>
    <property type="gene ID" value="ENSTNIG00000003325.1"/>
</dbReference>
<comment type="similarity">
    <text evidence="4">Belongs to the inner dynein arm light chain family.</text>
</comment>
<dbReference type="PANTHER" id="PTHR13183:SF0">
    <property type="entry name" value="AXONEMAL DYNEIN LIGHT INTERMEDIATE POLYPEPTIDE 1"/>
    <property type="match status" value="1"/>
</dbReference>
<evidence type="ECO:0000313" key="9">
    <source>
        <dbReference type="Ensembl" id="ENSTNIP00000005911.1"/>
    </source>
</evidence>
<keyword evidence="1" id="KW-0243">Dynein</keyword>
<evidence type="ECO:0000256" key="7">
    <source>
        <dbReference type="ARBA" id="ARBA00043925"/>
    </source>
</evidence>
<evidence type="ECO:0000256" key="6">
    <source>
        <dbReference type="ARBA" id="ARBA00042417"/>
    </source>
</evidence>
<reference evidence="9" key="2">
    <citation type="submission" date="2025-08" db="UniProtKB">
        <authorList>
            <consortium name="Ensembl"/>
        </authorList>
    </citation>
    <scope>IDENTIFICATION</scope>
</reference>
<keyword evidence="3" id="KW-0505">Motor protein</keyword>
<name>H3CCD9_TETNG</name>
<dbReference type="Pfam" id="PF10211">
    <property type="entry name" value="Ax_dynein_light"/>
    <property type="match status" value="1"/>
</dbReference>
<protein>
    <recommendedName>
        <fullName evidence="5">Axonemal dynein light intermediate polypeptide 1</fullName>
    </recommendedName>
    <alternativeName>
        <fullName evidence="6">Inner dynein arm light chain, axonemal</fullName>
    </alternativeName>
</protein>
<dbReference type="OMA" id="RQMAVNC"/>
<dbReference type="InParanoid" id="H3CCD9"/>
<feature type="region of interest" description="Disordered" evidence="8">
    <location>
        <begin position="197"/>
        <end position="239"/>
    </location>
</feature>
<proteinExistence type="inferred from homology"/>
<dbReference type="AlphaFoldDB" id="H3CCD9"/>
<dbReference type="GO" id="GO:0030286">
    <property type="term" value="C:dynein complex"/>
    <property type="evidence" value="ECO:0007669"/>
    <property type="project" value="UniProtKB-KW"/>
</dbReference>
<dbReference type="PANTHER" id="PTHR13183">
    <property type="entry name" value="AXONEMAL INNER ARM DYNEIN LIGHT CHAIN 28"/>
    <property type="match status" value="1"/>
</dbReference>
<feature type="compositionally biased region" description="Basic and acidic residues" evidence="8">
    <location>
        <begin position="201"/>
        <end position="237"/>
    </location>
</feature>
<keyword evidence="10" id="KW-1185">Reference proteome</keyword>
<dbReference type="GO" id="GO:0005930">
    <property type="term" value="C:axoneme"/>
    <property type="evidence" value="ECO:0007669"/>
    <property type="project" value="TreeGrafter"/>
</dbReference>
<evidence type="ECO:0000256" key="4">
    <source>
        <dbReference type="ARBA" id="ARBA00038114"/>
    </source>
</evidence>